<proteinExistence type="inferred from homology"/>
<name>A0A418V9V3_9DEIO</name>
<dbReference type="HAMAP" id="MF_00612">
    <property type="entry name" value="UPF0225"/>
    <property type="match status" value="1"/>
</dbReference>
<dbReference type="SUPFAM" id="SSF54427">
    <property type="entry name" value="NTF2-like"/>
    <property type="match status" value="1"/>
</dbReference>
<dbReference type="Pfam" id="PF17775">
    <property type="entry name" value="YchJ_M-like"/>
    <property type="match status" value="1"/>
</dbReference>
<dbReference type="OrthoDB" id="21421at2"/>
<evidence type="ECO:0000256" key="2">
    <source>
        <dbReference type="HAMAP-Rule" id="MF_00612"/>
    </source>
</evidence>
<keyword evidence="5" id="KW-1185">Reference proteome</keyword>
<evidence type="ECO:0000313" key="5">
    <source>
        <dbReference type="Proteomes" id="UP000286287"/>
    </source>
</evidence>
<dbReference type="Gene3D" id="3.10.450.50">
    <property type="match status" value="1"/>
</dbReference>
<organism evidence="4 5">
    <name type="scientific">Deinococcus cavernae</name>
    <dbReference type="NCBI Taxonomy" id="2320857"/>
    <lineage>
        <taxon>Bacteria</taxon>
        <taxon>Thermotogati</taxon>
        <taxon>Deinococcota</taxon>
        <taxon>Deinococci</taxon>
        <taxon>Deinococcales</taxon>
        <taxon>Deinococcaceae</taxon>
        <taxon>Deinococcus</taxon>
    </lineage>
</organism>
<dbReference type="InterPro" id="IPR023006">
    <property type="entry name" value="YchJ-like"/>
</dbReference>
<sequence>MPVFYPPVKPCPCGSGRSYASCCQPFHTGAQWPETPEKLMRSRYSAYFLQDTAYVLETCHPDRRPTDLDLNDGILYSGLTIHTATENEVDFTVRLKTPDGQNHRFRERSRFERLAGRWVYVDGNVSVR</sequence>
<dbReference type="PANTHER" id="PTHR33747:SF1">
    <property type="entry name" value="ADENYLATE CYCLASE-ASSOCIATED CAP C-TERMINAL DOMAIN-CONTAINING PROTEIN"/>
    <property type="match status" value="1"/>
</dbReference>
<feature type="domain" description="YchJ-like middle NTF2-like" evidence="3">
    <location>
        <begin position="35"/>
        <end position="123"/>
    </location>
</feature>
<dbReference type="EMBL" id="QYUJ01000014">
    <property type="protein sequence ID" value="RJF72870.1"/>
    <property type="molecule type" value="Genomic_DNA"/>
</dbReference>
<dbReference type="Proteomes" id="UP000286287">
    <property type="component" value="Unassembled WGS sequence"/>
</dbReference>
<reference evidence="4 5" key="1">
    <citation type="submission" date="2018-09" db="EMBL/GenBank/DDBJ databases">
        <authorList>
            <person name="Zhu H."/>
        </authorList>
    </citation>
    <scope>NUCLEOTIDE SEQUENCE [LARGE SCALE GENOMIC DNA]</scope>
    <source>
        <strain evidence="4 5">K2S05-167</strain>
    </source>
</reference>
<dbReference type="AlphaFoldDB" id="A0A418V9V3"/>
<dbReference type="Pfam" id="PF02810">
    <property type="entry name" value="SEC-C"/>
    <property type="match status" value="1"/>
</dbReference>
<comment type="similarity">
    <text evidence="1 2">Belongs to the UPF0225 family.</text>
</comment>
<accession>A0A418V9V3</accession>
<gene>
    <name evidence="4" type="ORF">D3875_16280</name>
</gene>
<dbReference type="PANTHER" id="PTHR33747">
    <property type="entry name" value="UPF0225 PROTEIN SCO1677"/>
    <property type="match status" value="1"/>
</dbReference>
<dbReference type="InterPro" id="IPR032710">
    <property type="entry name" value="NTF2-like_dom_sf"/>
</dbReference>
<comment type="caution">
    <text evidence="4">The sequence shown here is derived from an EMBL/GenBank/DDBJ whole genome shotgun (WGS) entry which is preliminary data.</text>
</comment>
<protein>
    <recommendedName>
        <fullName evidence="2">UPF0225 protein D3875_16280</fullName>
    </recommendedName>
</protein>
<evidence type="ECO:0000313" key="4">
    <source>
        <dbReference type="EMBL" id="RJF72870.1"/>
    </source>
</evidence>
<evidence type="ECO:0000256" key="1">
    <source>
        <dbReference type="ARBA" id="ARBA00010839"/>
    </source>
</evidence>
<evidence type="ECO:0000259" key="3">
    <source>
        <dbReference type="Pfam" id="PF17775"/>
    </source>
</evidence>
<dbReference type="InterPro" id="IPR004027">
    <property type="entry name" value="SEC_C_motif"/>
</dbReference>
<dbReference type="RefSeq" id="WP_119765417.1">
    <property type="nucleotide sequence ID" value="NZ_QYUJ01000014.1"/>
</dbReference>
<dbReference type="InterPro" id="IPR048469">
    <property type="entry name" value="YchJ-like_M"/>
</dbReference>